<proteinExistence type="predicted"/>
<dbReference type="InterPro" id="IPR034660">
    <property type="entry name" value="DinB/YfiT-like"/>
</dbReference>
<organism evidence="6 7">
    <name type="scientific">Hyphomonas polymorpha PS728</name>
    <dbReference type="NCBI Taxonomy" id="1280954"/>
    <lineage>
        <taxon>Bacteria</taxon>
        <taxon>Pseudomonadati</taxon>
        <taxon>Pseudomonadota</taxon>
        <taxon>Alphaproteobacteria</taxon>
        <taxon>Hyphomonadales</taxon>
        <taxon>Hyphomonadaceae</taxon>
        <taxon>Hyphomonas</taxon>
    </lineage>
</organism>
<evidence type="ECO:0000259" key="4">
    <source>
        <dbReference type="Pfam" id="PF03781"/>
    </source>
</evidence>
<name>A0A062VHR0_9PROT</name>
<evidence type="ECO:0000313" key="7">
    <source>
        <dbReference type="Proteomes" id="UP000027100"/>
    </source>
</evidence>
<dbReference type="InterPro" id="IPR024775">
    <property type="entry name" value="DinB-like"/>
</dbReference>
<evidence type="ECO:0000256" key="3">
    <source>
        <dbReference type="ARBA" id="ARBA00037882"/>
    </source>
</evidence>
<gene>
    <name evidence="6" type="ORF">HPO_07522</name>
</gene>
<dbReference type="PATRIC" id="fig|1280954.3.peg.1528"/>
<dbReference type="InterPro" id="IPR017806">
    <property type="entry name" value="EgtB"/>
</dbReference>
<sequence>MQMAHGELSVARPGTGREELRSAFLETRAATLKITAPLSAEDQQVQSMPDASPAKWHLGHTSWFFDIFLLSRFSSPVAGPQLNHIFNSYYDTIGAQHPRARRGLITRPSLDEVRAYRREVDAAICGFLDVASDPEWNAAAPLLKLGIQHEQQHQELILMDIKHLLFSNPGRPSYLPEYPSGACMLAARRQAPWLEFKEALVNIGALQEGFAFDNERPHHKAWTHAFRVGRHLVTCGDWLAFMEAGGYERPEFWLSEGWATAQAEGWRAPLYWSMQAPGRWTQFTLTGEREVRPREPVCHVSYYEADAFARWAGARLPTEQEWERAAGEVWPEKGTSLHPMPEPAAAGPGPQQVFGAVWQWTASAYGPYPGFRPLEGAAGEYNGKFMSGQMVLRGSACVTPPGHARLTYRNFYPPAARWAFSGVRLASDV</sequence>
<evidence type="ECO:0008006" key="8">
    <source>
        <dbReference type="Google" id="ProtNLM"/>
    </source>
</evidence>
<accession>A0A062VHR0</accession>
<dbReference type="Pfam" id="PF03781">
    <property type="entry name" value="FGE-sulfatase"/>
    <property type="match status" value="1"/>
</dbReference>
<comment type="caution">
    <text evidence="6">The sequence shown here is derived from an EMBL/GenBank/DDBJ whole genome shotgun (WGS) entry which is preliminary data.</text>
</comment>
<dbReference type="Gene3D" id="3.90.1580.10">
    <property type="entry name" value="paralog of FGE (formylglycine-generating enzyme)"/>
    <property type="match status" value="2"/>
</dbReference>
<reference evidence="6 7" key="1">
    <citation type="journal article" date="2014" name="Antonie Van Leeuwenhoek">
        <title>Hyphomonas beringensis sp. nov. and Hyphomonas chukchiensis sp. nov., isolated from surface seawater of the Bering Sea and Chukchi Sea.</title>
        <authorList>
            <person name="Li C."/>
            <person name="Lai Q."/>
            <person name="Li G."/>
            <person name="Dong C."/>
            <person name="Wang J."/>
            <person name="Liao Y."/>
            <person name="Shao Z."/>
        </authorList>
    </citation>
    <scope>NUCLEOTIDE SEQUENCE [LARGE SCALE GENOMIC DNA]</scope>
    <source>
        <strain evidence="6 7">PS728</strain>
    </source>
</reference>
<keyword evidence="7" id="KW-1185">Reference proteome</keyword>
<evidence type="ECO:0000256" key="1">
    <source>
        <dbReference type="ARBA" id="ARBA00023002"/>
    </source>
</evidence>
<dbReference type="PANTHER" id="PTHR23150">
    <property type="entry name" value="SULFATASE MODIFYING FACTOR 1, 2"/>
    <property type="match status" value="1"/>
</dbReference>
<dbReference type="PANTHER" id="PTHR23150:SF36">
    <property type="entry name" value="HERCYNINE OXYGENASE"/>
    <property type="match status" value="1"/>
</dbReference>
<evidence type="ECO:0000256" key="2">
    <source>
        <dbReference type="ARBA" id="ARBA00023004"/>
    </source>
</evidence>
<dbReference type="SUPFAM" id="SSF56436">
    <property type="entry name" value="C-type lectin-like"/>
    <property type="match status" value="1"/>
</dbReference>
<dbReference type="InterPro" id="IPR042095">
    <property type="entry name" value="SUMF_sf"/>
</dbReference>
<evidence type="ECO:0000313" key="6">
    <source>
        <dbReference type="EMBL" id="KCZ99058.1"/>
    </source>
</evidence>
<dbReference type="Pfam" id="PF12867">
    <property type="entry name" value="DinB_2"/>
    <property type="match status" value="1"/>
</dbReference>
<feature type="domain" description="DinB-like" evidence="5">
    <location>
        <begin position="24"/>
        <end position="157"/>
    </location>
</feature>
<dbReference type="EMBL" id="ARYM01000007">
    <property type="protein sequence ID" value="KCZ99058.1"/>
    <property type="molecule type" value="Genomic_DNA"/>
</dbReference>
<keyword evidence="1" id="KW-0560">Oxidoreductase</keyword>
<keyword evidence="2" id="KW-0408">Iron</keyword>
<dbReference type="NCBIfam" id="TIGR03440">
    <property type="entry name" value="egtB_TIGR03440"/>
    <property type="match status" value="1"/>
</dbReference>
<protein>
    <recommendedName>
        <fullName evidence="8">Ergothioneine biosynthesis protein EgtB</fullName>
    </recommendedName>
</protein>
<dbReference type="AlphaFoldDB" id="A0A062VHR0"/>
<evidence type="ECO:0000259" key="5">
    <source>
        <dbReference type="Pfam" id="PF12867"/>
    </source>
</evidence>
<dbReference type="InterPro" id="IPR005532">
    <property type="entry name" value="SUMF_dom"/>
</dbReference>
<feature type="domain" description="Sulfatase-modifying factor enzyme-like" evidence="4">
    <location>
        <begin position="203"/>
        <end position="328"/>
    </location>
</feature>
<dbReference type="GO" id="GO:0052699">
    <property type="term" value="P:ergothioneine biosynthetic process"/>
    <property type="evidence" value="ECO:0007669"/>
    <property type="project" value="InterPro"/>
</dbReference>
<dbReference type="InterPro" id="IPR051043">
    <property type="entry name" value="Sulfatase_Mod_Factor_Kinase"/>
</dbReference>
<dbReference type="Proteomes" id="UP000027100">
    <property type="component" value="Unassembled WGS sequence"/>
</dbReference>
<dbReference type="SUPFAM" id="SSF109854">
    <property type="entry name" value="DinB/YfiT-like putative metalloenzymes"/>
    <property type="match status" value="1"/>
</dbReference>
<dbReference type="STRING" id="1280954.HPO_07522"/>
<comment type="pathway">
    <text evidence="3">Amino-acid biosynthesis; ergothioneine biosynthesis.</text>
</comment>
<dbReference type="InterPro" id="IPR016187">
    <property type="entry name" value="CTDL_fold"/>
</dbReference>
<dbReference type="eggNOG" id="COG1262">
    <property type="taxonomic scope" value="Bacteria"/>
</dbReference>